<keyword evidence="5 7" id="KW-1133">Transmembrane helix</keyword>
<dbReference type="InterPro" id="IPR035906">
    <property type="entry name" value="MetI-like_sf"/>
</dbReference>
<comment type="similarity">
    <text evidence="7">Belongs to the binding-protein-dependent transport system permease family.</text>
</comment>
<evidence type="ECO:0000256" key="1">
    <source>
        <dbReference type="ARBA" id="ARBA00004651"/>
    </source>
</evidence>
<feature type="transmembrane region" description="Helical" evidence="7">
    <location>
        <begin position="99"/>
        <end position="122"/>
    </location>
</feature>
<dbReference type="RefSeq" id="WP_012879910.1">
    <property type="nucleotide sequence ID" value="NC_013530.1"/>
</dbReference>
<keyword evidence="10" id="KW-1185">Reference proteome</keyword>
<feature type="transmembrane region" description="Helical" evidence="7">
    <location>
        <begin position="134"/>
        <end position="153"/>
    </location>
</feature>
<dbReference type="InterPro" id="IPR000515">
    <property type="entry name" value="MetI-like"/>
</dbReference>
<feature type="transmembrane region" description="Helical" evidence="7">
    <location>
        <begin position="215"/>
        <end position="239"/>
    </location>
</feature>
<dbReference type="GO" id="GO:0005886">
    <property type="term" value="C:plasma membrane"/>
    <property type="evidence" value="ECO:0007669"/>
    <property type="project" value="UniProtKB-SubCell"/>
</dbReference>
<dbReference type="eggNOG" id="COG1173">
    <property type="taxonomic scope" value="Bacteria"/>
</dbReference>
<feature type="transmembrane region" description="Helical" evidence="7">
    <location>
        <begin position="32"/>
        <end position="56"/>
    </location>
</feature>
<evidence type="ECO:0000256" key="2">
    <source>
        <dbReference type="ARBA" id="ARBA00022448"/>
    </source>
</evidence>
<feature type="transmembrane region" description="Helical" evidence="7">
    <location>
        <begin position="259"/>
        <end position="283"/>
    </location>
</feature>
<evidence type="ECO:0000313" key="9">
    <source>
        <dbReference type="EMBL" id="ACZ32168.1"/>
    </source>
</evidence>
<evidence type="ECO:0000256" key="5">
    <source>
        <dbReference type="ARBA" id="ARBA00022989"/>
    </source>
</evidence>
<evidence type="ECO:0000256" key="6">
    <source>
        <dbReference type="ARBA" id="ARBA00023136"/>
    </source>
</evidence>
<feature type="transmembrane region" description="Helical" evidence="7">
    <location>
        <begin position="159"/>
        <end position="177"/>
    </location>
</feature>
<organism evidence="9 10">
    <name type="scientific">Xylanimonas cellulosilytica (strain DSM 15894 / JCM 12276 / CECT 5975 / KCTC 9989 / LMG 20990 / NBRC 107835 / XIL07)</name>
    <dbReference type="NCBI Taxonomy" id="446471"/>
    <lineage>
        <taxon>Bacteria</taxon>
        <taxon>Bacillati</taxon>
        <taxon>Actinomycetota</taxon>
        <taxon>Actinomycetes</taxon>
        <taxon>Micrococcales</taxon>
        <taxon>Promicromonosporaceae</taxon>
        <taxon>Xylanimonas</taxon>
    </lineage>
</organism>
<dbReference type="PROSITE" id="PS50928">
    <property type="entry name" value="ABC_TM1"/>
    <property type="match status" value="1"/>
</dbReference>
<keyword evidence="4 7" id="KW-0812">Transmembrane</keyword>
<dbReference type="KEGG" id="xce:Xcel_3167"/>
<reference evidence="9 10" key="2">
    <citation type="journal article" date="2010" name="Stand. Genomic Sci.">
        <title>Complete genome sequence of Xylanimonas cellulosilytica type strain (XIL07).</title>
        <authorList>
            <person name="Foster B."/>
            <person name="Pukall R."/>
            <person name="Abt B."/>
            <person name="Nolan M."/>
            <person name="Glavina Del Rio T."/>
            <person name="Chen F."/>
            <person name="Lucas S."/>
            <person name="Tice H."/>
            <person name="Pitluck S."/>
            <person name="Cheng J.-F."/>
            <person name="Chertkov O."/>
            <person name="Brettin T."/>
            <person name="Han C."/>
            <person name="Detter J.C."/>
            <person name="Bruce D."/>
            <person name="Goodwin L."/>
            <person name="Ivanova N."/>
            <person name="Mavromatis K."/>
            <person name="Pati A."/>
            <person name="Mikhailova N."/>
            <person name="Chen A."/>
            <person name="Palaniappan K."/>
            <person name="Land M."/>
            <person name="Hauser L."/>
            <person name="Chang Y.-J."/>
            <person name="Jeffries C.D."/>
            <person name="Chain P."/>
            <person name="Rohde M."/>
            <person name="Goeker M."/>
            <person name="Bristow J."/>
            <person name="Eisen J.A."/>
            <person name="Markowitz V."/>
            <person name="Hugenholtz P."/>
            <person name="Kyrpides N.C."/>
            <person name="Klenk H.-P."/>
            <person name="Lapidus A."/>
        </authorList>
    </citation>
    <scope>NUCLEOTIDE SEQUENCE [LARGE SCALE GENOMIC DNA]</scope>
    <source>
        <strain evidence="10">DSM 15894 / CECT 5975 / LMG 20990 / XIL07</strain>
    </source>
</reference>
<dbReference type="InterPro" id="IPR050366">
    <property type="entry name" value="BP-dependent_transpt_permease"/>
</dbReference>
<gene>
    <name evidence="9" type="ordered locus">Xcel_3167</name>
</gene>
<feature type="domain" description="ABC transmembrane type-1" evidence="8">
    <location>
        <begin position="99"/>
        <end position="284"/>
    </location>
</feature>
<dbReference type="STRING" id="446471.Xcel_3167"/>
<dbReference type="EMBL" id="CP001821">
    <property type="protein sequence ID" value="ACZ32168.1"/>
    <property type="molecule type" value="Genomic_DNA"/>
</dbReference>
<name>D1C0G5_XYLCX</name>
<dbReference type="GO" id="GO:0055085">
    <property type="term" value="P:transmembrane transport"/>
    <property type="evidence" value="ECO:0007669"/>
    <property type="project" value="InterPro"/>
</dbReference>
<comment type="subcellular location">
    <subcellularLocation>
        <location evidence="1 7">Cell membrane</location>
        <topology evidence="1 7">Multi-pass membrane protein</topology>
    </subcellularLocation>
</comment>
<sequence length="296" mass="30669">MTTSMPTPTADPAVPRRRGWLRAARRTPVTTVLTSVVAAAVLAVVVVWAVGARWIVPDALAQDLVLGVSPAGTPGHLFGTDNLGRDVLALTVAGTLSAVLGPVVIALGSTALGVLLGSLAGWNGGRLDAVVGRWTDLVLALPGLLLAIVVAGILDRGYWVTVALLVLLFSPTDIRLVRAAVSAERGKPYIEAPRVLGIRAPRIVLRHVLPNVRPLVLANLFLNVAYALVAMSSLSFLGLGVSPGSADWGRQLSDARGLLFTNPAAAIVPGIAIIAVSTAVNLLGDRLADRAEQETA</sequence>
<evidence type="ECO:0000313" key="10">
    <source>
        <dbReference type="Proteomes" id="UP000002255"/>
    </source>
</evidence>
<evidence type="ECO:0000256" key="4">
    <source>
        <dbReference type="ARBA" id="ARBA00022692"/>
    </source>
</evidence>
<proteinExistence type="inferred from homology"/>
<dbReference type="CDD" id="cd06261">
    <property type="entry name" value="TM_PBP2"/>
    <property type="match status" value="1"/>
</dbReference>
<dbReference type="HOGENOM" id="CLU_028518_5_2_11"/>
<dbReference type="Proteomes" id="UP000002255">
    <property type="component" value="Chromosome"/>
</dbReference>
<dbReference type="PANTHER" id="PTHR43386">
    <property type="entry name" value="OLIGOPEPTIDE TRANSPORT SYSTEM PERMEASE PROTEIN APPC"/>
    <property type="match status" value="1"/>
</dbReference>
<evidence type="ECO:0000259" key="8">
    <source>
        <dbReference type="PROSITE" id="PS50928"/>
    </source>
</evidence>
<dbReference type="Pfam" id="PF00528">
    <property type="entry name" value="BPD_transp_1"/>
    <property type="match status" value="1"/>
</dbReference>
<keyword evidence="6 7" id="KW-0472">Membrane</keyword>
<dbReference type="PANTHER" id="PTHR43386:SF25">
    <property type="entry name" value="PEPTIDE ABC TRANSPORTER PERMEASE PROTEIN"/>
    <property type="match status" value="1"/>
</dbReference>
<protein>
    <submittedName>
        <fullName evidence="9">Binding-protein-dependent transport systems inner membrane component</fullName>
    </submittedName>
</protein>
<keyword evidence="3" id="KW-1003">Cell membrane</keyword>
<keyword evidence="2 7" id="KW-0813">Transport</keyword>
<evidence type="ECO:0000256" key="7">
    <source>
        <dbReference type="RuleBase" id="RU363032"/>
    </source>
</evidence>
<dbReference type="Gene3D" id="1.10.3720.10">
    <property type="entry name" value="MetI-like"/>
    <property type="match status" value="1"/>
</dbReference>
<dbReference type="SUPFAM" id="SSF161098">
    <property type="entry name" value="MetI-like"/>
    <property type="match status" value="1"/>
</dbReference>
<reference evidence="10" key="1">
    <citation type="submission" date="2009-11" db="EMBL/GenBank/DDBJ databases">
        <title>The complete chromosome of Xylanimonas cellulosilytica DSM 15894.</title>
        <authorList>
            <consortium name="US DOE Joint Genome Institute (JGI-PGF)"/>
            <person name="Lucas S."/>
            <person name="Copeland A."/>
            <person name="Lapidus A."/>
            <person name="Glavina del Rio T."/>
            <person name="Dalin E."/>
            <person name="Tice H."/>
            <person name="Bruce D."/>
            <person name="Goodwin L."/>
            <person name="Pitluck S."/>
            <person name="Kyrpides N."/>
            <person name="Mavromatis K."/>
            <person name="Ivanova N."/>
            <person name="Mikhailova N."/>
            <person name="Foster B."/>
            <person name="Clum A."/>
            <person name="Brettin T."/>
            <person name="Detter J.C."/>
            <person name="Han C."/>
            <person name="Larimer F."/>
            <person name="Land M."/>
            <person name="Hauser L."/>
            <person name="Markowitz V."/>
            <person name="Cheng J.F."/>
            <person name="Hugenholtz P."/>
            <person name="Woyke T."/>
            <person name="Wu D."/>
            <person name="Gehrich-Schroeter G."/>
            <person name="Schneider S."/>
            <person name="Pukall S.R."/>
            <person name="Klenk H.P."/>
            <person name="Eisen J.A."/>
        </authorList>
    </citation>
    <scope>NUCLEOTIDE SEQUENCE [LARGE SCALE GENOMIC DNA]</scope>
    <source>
        <strain evidence="10">DSM 15894 / CECT 5975 / LMG 20990 / XIL07</strain>
    </source>
</reference>
<dbReference type="AlphaFoldDB" id="D1C0G5"/>
<evidence type="ECO:0000256" key="3">
    <source>
        <dbReference type="ARBA" id="ARBA00022475"/>
    </source>
</evidence>
<accession>D1C0G5</accession>